<organism evidence="9 10">
    <name type="scientific">Oceanibacterium hippocampi</name>
    <dbReference type="NCBI Taxonomy" id="745714"/>
    <lineage>
        <taxon>Bacteria</taxon>
        <taxon>Pseudomonadati</taxon>
        <taxon>Pseudomonadota</taxon>
        <taxon>Alphaproteobacteria</taxon>
        <taxon>Sneathiellales</taxon>
        <taxon>Sneathiellaceae</taxon>
        <taxon>Oceanibacterium</taxon>
    </lineage>
</organism>
<feature type="transmembrane region" description="Helical" evidence="7">
    <location>
        <begin position="316"/>
        <end position="334"/>
    </location>
</feature>
<name>A0A1Y5RZH4_9PROT</name>
<comment type="function">
    <text evidence="7">Part of the tripartite ATP-independent periplasmic (TRAP) transport system.</text>
</comment>
<feature type="transmembrane region" description="Helical" evidence="7">
    <location>
        <begin position="413"/>
        <end position="433"/>
    </location>
</feature>
<feature type="transmembrane region" description="Helical" evidence="7">
    <location>
        <begin position="278"/>
        <end position="296"/>
    </location>
</feature>
<keyword evidence="2" id="KW-1003">Cell membrane</keyword>
<comment type="subcellular location">
    <subcellularLocation>
        <location evidence="1 7">Cell inner membrane</location>
        <topology evidence="1 7">Multi-pass membrane protein</topology>
    </subcellularLocation>
</comment>
<feature type="domain" description="TRAP C4-dicarboxylate transport system permease DctM subunit" evidence="8">
    <location>
        <begin position="8"/>
        <end position="428"/>
    </location>
</feature>
<feature type="transmembrane region" description="Helical" evidence="7">
    <location>
        <begin position="58"/>
        <end position="77"/>
    </location>
</feature>
<feature type="transmembrane region" description="Helical" evidence="7">
    <location>
        <begin position="138"/>
        <end position="162"/>
    </location>
</feature>
<dbReference type="Proteomes" id="UP000193200">
    <property type="component" value="Unassembled WGS sequence"/>
</dbReference>
<evidence type="ECO:0000259" key="8">
    <source>
        <dbReference type="Pfam" id="PF06808"/>
    </source>
</evidence>
<evidence type="ECO:0000256" key="5">
    <source>
        <dbReference type="ARBA" id="ARBA00022989"/>
    </source>
</evidence>
<protein>
    <recommendedName>
        <fullName evidence="7">TRAP transporter large permease protein</fullName>
    </recommendedName>
</protein>
<keyword evidence="5 7" id="KW-1133">Transmembrane helix</keyword>
<dbReference type="PANTHER" id="PTHR33362">
    <property type="entry name" value="SIALIC ACID TRAP TRANSPORTER PERMEASE PROTEIN SIAT-RELATED"/>
    <property type="match status" value="1"/>
</dbReference>
<keyword evidence="4 7" id="KW-0812">Transmembrane</keyword>
<feature type="transmembrane region" description="Helical" evidence="7">
    <location>
        <begin position="97"/>
        <end position="118"/>
    </location>
</feature>
<feature type="transmembrane region" description="Helical" evidence="7">
    <location>
        <begin position="366"/>
        <end position="392"/>
    </location>
</feature>
<reference evidence="9 10" key="1">
    <citation type="submission" date="2017-03" db="EMBL/GenBank/DDBJ databases">
        <authorList>
            <person name="Afonso C.L."/>
            <person name="Miller P.J."/>
            <person name="Scott M.A."/>
            <person name="Spackman E."/>
            <person name="Goraichik I."/>
            <person name="Dimitrov K.M."/>
            <person name="Suarez D.L."/>
            <person name="Swayne D.E."/>
        </authorList>
    </citation>
    <scope>NUCLEOTIDE SEQUENCE [LARGE SCALE GENOMIC DNA]</scope>
    <source>
        <strain evidence="9 10">CECT 7691</strain>
    </source>
</reference>
<evidence type="ECO:0000313" key="10">
    <source>
        <dbReference type="Proteomes" id="UP000193200"/>
    </source>
</evidence>
<feature type="transmembrane region" description="Helical" evidence="7">
    <location>
        <begin position="217"/>
        <end position="239"/>
    </location>
</feature>
<evidence type="ECO:0000256" key="6">
    <source>
        <dbReference type="ARBA" id="ARBA00023136"/>
    </source>
</evidence>
<dbReference type="PANTHER" id="PTHR33362:SF5">
    <property type="entry name" value="C4-DICARBOXYLATE TRAP TRANSPORTER LARGE PERMEASE PROTEIN DCTM"/>
    <property type="match status" value="1"/>
</dbReference>
<keyword evidence="6 7" id="KW-0472">Membrane</keyword>
<feature type="transmembrane region" description="Helical" evidence="7">
    <location>
        <begin position="245"/>
        <end position="266"/>
    </location>
</feature>
<dbReference type="Pfam" id="PF06808">
    <property type="entry name" value="DctM"/>
    <property type="match status" value="1"/>
</dbReference>
<keyword evidence="10" id="KW-1185">Reference proteome</keyword>
<proteinExistence type="inferred from homology"/>
<keyword evidence="3 7" id="KW-0997">Cell inner membrane</keyword>
<dbReference type="GO" id="GO:0005886">
    <property type="term" value="C:plasma membrane"/>
    <property type="evidence" value="ECO:0007669"/>
    <property type="project" value="UniProtKB-SubCell"/>
</dbReference>
<comment type="similarity">
    <text evidence="7">Belongs to the TRAP transporter large permease family.</text>
</comment>
<accession>A0A1Y5RZH4</accession>
<gene>
    <name evidence="9" type="primary">siaT_5</name>
    <name evidence="9" type="ORF">OCH7691_00966</name>
</gene>
<evidence type="ECO:0000256" key="3">
    <source>
        <dbReference type="ARBA" id="ARBA00022519"/>
    </source>
</evidence>
<dbReference type="AlphaFoldDB" id="A0A1Y5RZH4"/>
<evidence type="ECO:0000256" key="7">
    <source>
        <dbReference type="RuleBase" id="RU369079"/>
    </source>
</evidence>
<evidence type="ECO:0000256" key="1">
    <source>
        <dbReference type="ARBA" id="ARBA00004429"/>
    </source>
</evidence>
<dbReference type="NCBIfam" id="TIGR00786">
    <property type="entry name" value="dctM"/>
    <property type="match status" value="1"/>
</dbReference>
<feature type="transmembrane region" description="Helical" evidence="7">
    <location>
        <begin position="174"/>
        <end position="196"/>
    </location>
</feature>
<dbReference type="InParanoid" id="A0A1Y5RZH4"/>
<dbReference type="GO" id="GO:0022857">
    <property type="term" value="F:transmembrane transporter activity"/>
    <property type="evidence" value="ECO:0007669"/>
    <property type="project" value="UniProtKB-UniRule"/>
</dbReference>
<sequence>MFDALIAFAALLALIALRLPIAFAMGLAGFVGFGVLIGWDASLAMVRNVTYETGLHYTLSIVPLFILMGNFVTRAGLSDELYTASNAFLGHRRGGLAMATVVACGGFSAICGSSLATAATMSKVAMPSMRRYGYSDSLAAGSIAAGGTLGILIPPSVILVLYGLMTESDIGKLFMAGILPGIVGVICYMGAVRYTVFRNPESGPPGDRLGWRDRLRALRGVWGVLVLFVLVMGGIYGGVFTPTEAAGVGASGAFLFALFRGTLTWASLRTILRESAETTAMIFSILIGALMFANFINVTGMPSDLTGWINEMELPAYAVIAMIVIVYLLLGCVLESLSMILLTVPVFYPLVLSLDFGTAFDPQSVLIWFGIVVVVVTEISLITPPVGLNVFVLKGVLPELSTRTIFRGVMPFWCADIVRLSLLVGVPAISLYLPGLMGR</sequence>
<comment type="subunit">
    <text evidence="7">The complex comprises the extracytoplasmic solute receptor protein and the two transmembrane proteins.</text>
</comment>
<dbReference type="RefSeq" id="WP_085882241.1">
    <property type="nucleotide sequence ID" value="NZ_FWFR01000001.1"/>
</dbReference>
<dbReference type="InterPro" id="IPR010656">
    <property type="entry name" value="DctM"/>
</dbReference>
<comment type="caution">
    <text evidence="7">Lacks conserved residue(s) required for the propagation of feature annotation.</text>
</comment>
<evidence type="ECO:0000256" key="2">
    <source>
        <dbReference type="ARBA" id="ARBA00022475"/>
    </source>
</evidence>
<dbReference type="OrthoDB" id="9790209at2"/>
<dbReference type="EMBL" id="FWFR01000001">
    <property type="protein sequence ID" value="SLN28883.1"/>
    <property type="molecule type" value="Genomic_DNA"/>
</dbReference>
<keyword evidence="7" id="KW-0813">Transport</keyword>
<evidence type="ECO:0000256" key="4">
    <source>
        <dbReference type="ARBA" id="ARBA00022692"/>
    </source>
</evidence>
<dbReference type="InterPro" id="IPR004681">
    <property type="entry name" value="TRAP_DctM"/>
</dbReference>
<dbReference type="PIRSF" id="PIRSF006066">
    <property type="entry name" value="HI0050"/>
    <property type="match status" value="1"/>
</dbReference>
<evidence type="ECO:0000313" key="9">
    <source>
        <dbReference type="EMBL" id="SLN28883.1"/>
    </source>
</evidence>